<organism evidence="3 4">
    <name type="scientific">Ktedonosporobacter rubrisoli</name>
    <dbReference type="NCBI Taxonomy" id="2509675"/>
    <lineage>
        <taxon>Bacteria</taxon>
        <taxon>Bacillati</taxon>
        <taxon>Chloroflexota</taxon>
        <taxon>Ktedonobacteria</taxon>
        <taxon>Ktedonobacterales</taxon>
        <taxon>Ktedonosporobacteraceae</taxon>
        <taxon>Ktedonosporobacter</taxon>
    </lineage>
</organism>
<dbReference type="Gene3D" id="1.10.10.10">
    <property type="entry name" value="Winged helix-like DNA-binding domain superfamily/Winged helix DNA-binding domain"/>
    <property type="match status" value="1"/>
</dbReference>
<dbReference type="InterPro" id="IPR036388">
    <property type="entry name" value="WH-like_DNA-bd_sf"/>
</dbReference>
<name>A0A4V0YZ96_KTERU</name>
<feature type="domain" description="WYL" evidence="2">
    <location>
        <begin position="143"/>
        <end position="209"/>
    </location>
</feature>
<dbReference type="OrthoDB" id="9767131at2"/>
<sequence length="326" mass="37114">MVYRPTARVLTVLELLQSRGRMTGAELARRLEVNIRTVREYIAMLGDMGIPIEAERGRYGAYRLRPGYKLPPLIFTEDESFALTLSLLIARGQEFARASAAFEGTLAKVLRVLPEATRTQVQAVEQAVLFDDDSFRIPPSLHVVTTLSSARQAGRRVQLHYRSRQGEVTARGFDPYGVVSRNGIWYTLGYCHLRQGQRLFRLDRIVALEIANETFSLPENFDVREAVQQALAAVPNEWQFEVWLKTTLPEAQRSLRLPQTFFEEKSDGVLFRGEATDLSWMAQKLAGLGMPFIIHRPRELRIALSKYAQKLAKYAQLMNEAEIEPE</sequence>
<dbReference type="SUPFAM" id="SSF46785">
    <property type="entry name" value="Winged helix' DNA-binding domain"/>
    <property type="match status" value="1"/>
</dbReference>
<protein>
    <submittedName>
        <fullName evidence="3">YafY family transcriptional regulator</fullName>
    </submittedName>
</protein>
<evidence type="ECO:0000313" key="3">
    <source>
        <dbReference type="EMBL" id="QBD78951.1"/>
    </source>
</evidence>
<dbReference type="KEGG" id="kbs:EPA93_24390"/>
<dbReference type="InterPro" id="IPR028349">
    <property type="entry name" value="PafC-like"/>
</dbReference>
<accession>A0A4V0YZ96</accession>
<evidence type="ECO:0000313" key="4">
    <source>
        <dbReference type="Proteomes" id="UP000290365"/>
    </source>
</evidence>
<keyword evidence="4" id="KW-1185">Reference proteome</keyword>
<evidence type="ECO:0000259" key="1">
    <source>
        <dbReference type="Pfam" id="PF08279"/>
    </source>
</evidence>
<dbReference type="PANTHER" id="PTHR34580">
    <property type="match status" value="1"/>
</dbReference>
<proteinExistence type="predicted"/>
<gene>
    <name evidence="3" type="ORF">EPA93_24390</name>
</gene>
<evidence type="ECO:0000259" key="2">
    <source>
        <dbReference type="Pfam" id="PF13280"/>
    </source>
</evidence>
<dbReference type="InterPro" id="IPR036390">
    <property type="entry name" value="WH_DNA-bd_sf"/>
</dbReference>
<dbReference type="Pfam" id="PF13280">
    <property type="entry name" value="WYL"/>
    <property type="match status" value="1"/>
</dbReference>
<dbReference type="InterPro" id="IPR051534">
    <property type="entry name" value="CBASS_pafABC_assoc_protein"/>
</dbReference>
<reference evidence="3 4" key="1">
    <citation type="submission" date="2019-01" db="EMBL/GenBank/DDBJ databases">
        <title>Ktedonosporobacter rubrisoli SCAWS-G2.</title>
        <authorList>
            <person name="Huang Y."/>
            <person name="Yan B."/>
        </authorList>
    </citation>
    <scope>NUCLEOTIDE SEQUENCE [LARGE SCALE GENOMIC DNA]</scope>
    <source>
        <strain evidence="3 4">SCAWS-G2</strain>
    </source>
</reference>
<dbReference type="PANTHER" id="PTHR34580:SF3">
    <property type="entry name" value="PROTEIN PAFB"/>
    <property type="match status" value="1"/>
</dbReference>
<dbReference type="AlphaFoldDB" id="A0A4V0YZ96"/>
<dbReference type="PROSITE" id="PS52050">
    <property type="entry name" value="WYL"/>
    <property type="match status" value="1"/>
</dbReference>
<dbReference type="Proteomes" id="UP000290365">
    <property type="component" value="Chromosome"/>
</dbReference>
<dbReference type="EMBL" id="CP035758">
    <property type="protein sequence ID" value="QBD78951.1"/>
    <property type="molecule type" value="Genomic_DNA"/>
</dbReference>
<feature type="domain" description="Helix-turn-helix type 11" evidence="1">
    <location>
        <begin position="8"/>
        <end position="60"/>
    </location>
</feature>
<dbReference type="PIRSF" id="PIRSF016838">
    <property type="entry name" value="PafC"/>
    <property type="match status" value="1"/>
</dbReference>
<dbReference type="Pfam" id="PF08279">
    <property type="entry name" value="HTH_11"/>
    <property type="match status" value="1"/>
</dbReference>
<dbReference type="InterPro" id="IPR013196">
    <property type="entry name" value="HTH_11"/>
</dbReference>
<dbReference type="InterPro" id="IPR026881">
    <property type="entry name" value="WYL_dom"/>
</dbReference>